<organism evidence="1 2">
    <name type="scientific">Pistacia integerrima</name>
    <dbReference type="NCBI Taxonomy" id="434235"/>
    <lineage>
        <taxon>Eukaryota</taxon>
        <taxon>Viridiplantae</taxon>
        <taxon>Streptophyta</taxon>
        <taxon>Embryophyta</taxon>
        <taxon>Tracheophyta</taxon>
        <taxon>Spermatophyta</taxon>
        <taxon>Magnoliopsida</taxon>
        <taxon>eudicotyledons</taxon>
        <taxon>Gunneridae</taxon>
        <taxon>Pentapetalae</taxon>
        <taxon>rosids</taxon>
        <taxon>malvids</taxon>
        <taxon>Sapindales</taxon>
        <taxon>Anacardiaceae</taxon>
        <taxon>Pistacia</taxon>
    </lineage>
</organism>
<keyword evidence="2" id="KW-1185">Reference proteome</keyword>
<evidence type="ECO:0000313" key="1">
    <source>
        <dbReference type="EMBL" id="KAJ0041308.1"/>
    </source>
</evidence>
<dbReference type="EMBL" id="CM047740">
    <property type="protein sequence ID" value="KAJ0041308.1"/>
    <property type="molecule type" value="Genomic_DNA"/>
</dbReference>
<name>A0ACC0YT11_9ROSI</name>
<proteinExistence type="predicted"/>
<reference evidence="2" key="1">
    <citation type="journal article" date="2023" name="G3 (Bethesda)">
        <title>Genome assembly and association tests identify interacting loci associated with vigor, precocity, and sex in interspecific pistachio rootstocks.</title>
        <authorList>
            <person name="Palmer W."/>
            <person name="Jacygrad E."/>
            <person name="Sagayaradj S."/>
            <person name="Cavanaugh K."/>
            <person name="Han R."/>
            <person name="Bertier L."/>
            <person name="Beede B."/>
            <person name="Kafkas S."/>
            <person name="Golino D."/>
            <person name="Preece J."/>
            <person name="Michelmore R."/>
        </authorList>
    </citation>
    <scope>NUCLEOTIDE SEQUENCE [LARGE SCALE GENOMIC DNA]</scope>
</reference>
<dbReference type="Proteomes" id="UP001163603">
    <property type="component" value="Chromosome 5"/>
</dbReference>
<gene>
    <name evidence="1" type="ORF">Pint_26908</name>
</gene>
<comment type="caution">
    <text evidence="1">The sequence shown here is derived from an EMBL/GenBank/DDBJ whole genome shotgun (WGS) entry which is preliminary data.</text>
</comment>
<sequence>MLPHNLECNKVVYAGTHIVNTIRDWWDNLKQEENNNVLKYLSLTEEDDIPWALIQAAVSSVAQTAVVPMQDILGLGNSARMNISTTQFGNWGWRIPNSMTFDSLEAQAKKLRDMLSMYGRL</sequence>
<accession>A0ACC0YT11</accession>
<protein>
    <submittedName>
        <fullName evidence="1">Uncharacterized protein</fullName>
    </submittedName>
</protein>
<evidence type="ECO:0000313" key="2">
    <source>
        <dbReference type="Proteomes" id="UP001163603"/>
    </source>
</evidence>